<keyword evidence="1" id="KW-1133">Transmembrane helix</keyword>
<evidence type="ECO:0000256" key="1">
    <source>
        <dbReference type="SAM" id="Phobius"/>
    </source>
</evidence>
<feature type="transmembrane region" description="Helical" evidence="1">
    <location>
        <begin position="47"/>
        <end position="67"/>
    </location>
</feature>
<gene>
    <name evidence="2" type="ORF">JL2886_00438</name>
</gene>
<keyword evidence="3" id="KW-1185">Reference proteome</keyword>
<evidence type="ECO:0008006" key="4">
    <source>
        <dbReference type="Google" id="ProtNLM"/>
    </source>
</evidence>
<organism evidence="2 3">
    <name type="scientific">Phaeobacter gallaeciensis</name>
    <dbReference type="NCBI Taxonomy" id="60890"/>
    <lineage>
        <taxon>Bacteria</taxon>
        <taxon>Pseudomonadati</taxon>
        <taxon>Pseudomonadota</taxon>
        <taxon>Alphaproteobacteria</taxon>
        <taxon>Rhodobacterales</taxon>
        <taxon>Roseobacteraceae</taxon>
        <taxon>Phaeobacter</taxon>
    </lineage>
</organism>
<accession>A0A1B0ZMH5</accession>
<sequence>MTLYLLLSQFLNLLPWLLAGLVLGAVYFVLLGRTVAAIEADAGWRRAAVFVVLRLVLATGVFALAALQGTAPLILTLLGFIAARMIAIRRVKGQG</sequence>
<feature type="transmembrane region" description="Helical" evidence="1">
    <location>
        <begin position="73"/>
        <end position="91"/>
    </location>
</feature>
<reference evidence="2 3" key="1">
    <citation type="submission" date="2016-04" db="EMBL/GenBank/DDBJ databases">
        <authorList>
            <person name="Evans L.H."/>
            <person name="Alamgir A."/>
            <person name="Owens N."/>
            <person name="Weber N.D."/>
            <person name="Virtaneva K."/>
            <person name="Barbian K."/>
            <person name="Babar A."/>
            <person name="Rosenke K."/>
        </authorList>
    </citation>
    <scope>NUCLEOTIDE SEQUENCE [LARGE SCALE GENOMIC DNA]</scope>
    <source>
        <strain evidence="2 3">JL2886</strain>
    </source>
</reference>
<dbReference type="Pfam" id="PF12966">
    <property type="entry name" value="AtpR"/>
    <property type="match status" value="1"/>
</dbReference>
<dbReference type="RefSeq" id="WP_082995969.1">
    <property type="nucleotide sequence ID" value="NZ_CP015124.1"/>
</dbReference>
<dbReference type="AlphaFoldDB" id="A0A1B0ZMH5"/>
<dbReference type="EMBL" id="CP015124">
    <property type="protein sequence ID" value="ANP35369.1"/>
    <property type="molecule type" value="Genomic_DNA"/>
</dbReference>
<name>A0A1B0ZMH5_9RHOB</name>
<evidence type="ECO:0000313" key="3">
    <source>
        <dbReference type="Proteomes" id="UP000092565"/>
    </source>
</evidence>
<keyword evidence="1" id="KW-0812">Transmembrane</keyword>
<evidence type="ECO:0000313" key="2">
    <source>
        <dbReference type="EMBL" id="ANP35369.1"/>
    </source>
</evidence>
<dbReference type="Proteomes" id="UP000092565">
    <property type="component" value="Chromosome"/>
</dbReference>
<dbReference type="InterPro" id="IPR017581">
    <property type="entry name" value="AtpR-like"/>
</dbReference>
<protein>
    <recommendedName>
        <fullName evidence="4">ATP synthase subunit I</fullName>
    </recommendedName>
</protein>
<proteinExistence type="predicted"/>
<feature type="transmembrane region" description="Helical" evidence="1">
    <location>
        <begin position="13"/>
        <end position="35"/>
    </location>
</feature>
<keyword evidence="1" id="KW-0472">Membrane</keyword>